<evidence type="ECO:0000313" key="3">
    <source>
        <dbReference type="Proteomes" id="UP000255518"/>
    </source>
</evidence>
<proteinExistence type="predicted"/>
<protein>
    <submittedName>
        <fullName evidence="2">ImcF domain-containing protein</fullName>
    </submittedName>
</protein>
<accession>A0A377V8N8</accession>
<evidence type="ECO:0000313" key="2">
    <source>
        <dbReference type="EMBL" id="STT06133.1"/>
    </source>
</evidence>
<organism evidence="2 3">
    <name type="scientific">Klebsiella pneumoniae</name>
    <dbReference type="NCBI Taxonomy" id="573"/>
    <lineage>
        <taxon>Bacteria</taxon>
        <taxon>Pseudomonadati</taxon>
        <taxon>Pseudomonadota</taxon>
        <taxon>Gammaproteobacteria</taxon>
        <taxon>Enterobacterales</taxon>
        <taxon>Enterobacteriaceae</taxon>
        <taxon>Klebsiella/Raoultella group</taxon>
        <taxon>Klebsiella</taxon>
        <taxon>Klebsiella pneumoniae complex</taxon>
    </lineage>
</organism>
<evidence type="ECO:0000256" key="1">
    <source>
        <dbReference type="SAM" id="Phobius"/>
    </source>
</evidence>
<keyword evidence="1" id="KW-0812">Transmembrane</keyword>
<dbReference type="AlphaFoldDB" id="A0A377V8N8"/>
<feature type="transmembrane region" description="Helical" evidence="1">
    <location>
        <begin position="44"/>
        <end position="65"/>
    </location>
</feature>
<reference evidence="2 3" key="1">
    <citation type="submission" date="2018-06" db="EMBL/GenBank/DDBJ databases">
        <authorList>
            <consortium name="Pathogen Informatics"/>
            <person name="Doyle S."/>
        </authorList>
    </citation>
    <scope>NUCLEOTIDE SEQUENCE [LARGE SCALE GENOMIC DNA]</scope>
    <source>
        <strain evidence="2 3">NCTC13443</strain>
    </source>
</reference>
<dbReference type="EMBL" id="UGKT01000001">
    <property type="protein sequence ID" value="STT06133.1"/>
    <property type="molecule type" value="Genomic_DNA"/>
</dbReference>
<keyword evidence="1" id="KW-1133">Transmembrane helix</keyword>
<dbReference type="Proteomes" id="UP000255518">
    <property type="component" value="Unassembled WGS sequence"/>
</dbReference>
<keyword evidence="1" id="KW-0472">Membrane</keyword>
<gene>
    <name evidence="2" type="ORF">NCTC13443_06081</name>
</gene>
<name>A0A377V8N8_KLEPN</name>
<sequence>MFSPPLTPAPEAAIHAWLPSPVWLGVTGDNARGRRVGFPWWRTMLAICACVLAVWVAGMMTSFFANRALIQEIGIQATRGARYPPAAFRTTGRTALPYRANSSVCSTVFATVRRGISVSVLNVTRTCSAPPFLVMPQAANRLVRDVAAAYLQQQLNAFIALPPNSPQRTATGRTAL</sequence>